<dbReference type="InterPro" id="IPR050861">
    <property type="entry name" value="Dihydroxyacetone_Kinase"/>
</dbReference>
<keyword evidence="6" id="KW-1185">Reference proteome</keyword>
<protein>
    <recommendedName>
        <fullName evidence="4">DhaL domain-containing protein</fullName>
    </recommendedName>
</protein>
<dbReference type="SUPFAM" id="SSF101473">
    <property type="entry name" value="DhaL-like"/>
    <property type="match status" value="1"/>
</dbReference>
<evidence type="ECO:0000256" key="3">
    <source>
        <dbReference type="SAM" id="MobiDB-lite"/>
    </source>
</evidence>
<evidence type="ECO:0000313" key="5">
    <source>
        <dbReference type="EMBL" id="KAK0959189.1"/>
    </source>
</evidence>
<feature type="compositionally biased region" description="Polar residues" evidence="3">
    <location>
        <begin position="300"/>
        <end position="314"/>
    </location>
</feature>
<name>A0AAN6HDB8_9PEZI</name>
<dbReference type="EMBL" id="JAUJLE010000359">
    <property type="protein sequence ID" value="KAK0959189.1"/>
    <property type="molecule type" value="Genomic_DNA"/>
</dbReference>
<keyword evidence="1" id="KW-0808">Transferase</keyword>
<reference evidence="5" key="1">
    <citation type="submission" date="2023-06" db="EMBL/GenBank/DDBJ databases">
        <title>Black Yeasts Isolated from many extreme environments.</title>
        <authorList>
            <person name="Coleine C."/>
            <person name="Stajich J.E."/>
            <person name="Selbmann L."/>
        </authorList>
    </citation>
    <scope>NUCLEOTIDE SEQUENCE</scope>
    <source>
        <strain evidence="5">CCFEE 5200</strain>
    </source>
</reference>
<dbReference type="PROSITE" id="PS51480">
    <property type="entry name" value="DHAL"/>
    <property type="match status" value="1"/>
</dbReference>
<evidence type="ECO:0000259" key="4">
    <source>
        <dbReference type="PROSITE" id="PS51480"/>
    </source>
</evidence>
<sequence>MAVVVDQTIPFSLPSLDLHNSQRWNQLLPLIRPSLKVVRTAKDHALLVDVALAKSIFVHIAAVGTTGAFSSKLLDDRNVTAIVTGQTGAGLPTPSDIRDAMRSAGAVKDQAVVVARAGKKRRVEMHGKDLVEVEAGGELELDHILHLLANATESCRKSIQDVTELLKLFMENASTAHSKFHVEKAGGKPAVLQSEGTAGFEKAKHAVERDLKHAMKAHSAQESEVTYSVHYSDVNGLSRLENYIIAGEIAQYLESQSIPYRLSHSTIVDHSDAARGFSISICPIPTRYLAAQPKPHQHEPTSTQDDTALQQTLSQSKPRITFHDAEIRQRIKSGCAAVISAEPTITEYDTIVGDGDCGYTLRDGAKQVLAFIQTRDLTHLPETLAQLVGELEVNMGGTSGALYCIYLTALASALATETTVAAALKEALGQLMKYTRARLGDRTMMDALIPFVDTLSRTGDVGQAVREMREGVEGTKTMEASLGRSAYLDESATRGCRIRGLMGCWFCCGGWRRFDRKILLNAIAKPGGYRQVPLNASPMSFSRIASHFWYGVY</sequence>
<dbReference type="PANTHER" id="PTHR28629:SF4">
    <property type="entry name" value="TRIOKINASE_FMN CYCLASE"/>
    <property type="match status" value="1"/>
</dbReference>
<dbReference type="Proteomes" id="UP001175353">
    <property type="component" value="Unassembled WGS sequence"/>
</dbReference>
<feature type="domain" description="DhaL" evidence="4">
    <location>
        <begin position="325"/>
        <end position="513"/>
    </location>
</feature>
<gene>
    <name evidence="5" type="ORF">LTR91_020964</name>
</gene>
<feature type="region of interest" description="Disordered" evidence="3">
    <location>
        <begin position="292"/>
        <end position="314"/>
    </location>
</feature>
<dbReference type="GO" id="GO:0004371">
    <property type="term" value="F:glycerone kinase activity"/>
    <property type="evidence" value="ECO:0007669"/>
    <property type="project" value="InterPro"/>
</dbReference>
<comment type="caution">
    <text evidence="5">The sequence shown here is derived from an EMBL/GenBank/DDBJ whole genome shotgun (WGS) entry which is preliminary data.</text>
</comment>
<dbReference type="GO" id="GO:0019563">
    <property type="term" value="P:glycerol catabolic process"/>
    <property type="evidence" value="ECO:0007669"/>
    <property type="project" value="TreeGrafter"/>
</dbReference>
<dbReference type="Gene3D" id="1.25.40.340">
    <property type="match status" value="1"/>
</dbReference>
<organism evidence="5 6">
    <name type="scientific">Friedmanniomyces endolithicus</name>
    <dbReference type="NCBI Taxonomy" id="329885"/>
    <lineage>
        <taxon>Eukaryota</taxon>
        <taxon>Fungi</taxon>
        <taxon>Dikarya</taxon>
        <taxon>Ascomycota</taxon>
        <taxon>Pezizomycotina</taxon>
        <taxon>Dothideomycetes</taxon>
        <taxon>Dothideomycetidae</taxon>
        <taxon>Mycosphaerellales</taxon>
        <taxon>Teratosphaeriaceae</taxon>
        <taxon>Friedmanniomyces</taxon>
    </lineage>
</organism>
<dbReference type="GO" id="GO:0005829">
    <property type="term" value="C:cytosol"/>
    <property type="evidence" value="ECO:0007669"/>
    <property type="project" value="TreeGrafter"/>
</dbReference>
<accession>A0AAN6HDB8</accession>
<dbReference type="AlphaFoldDB" id="A0AAN6HDB8"/>
<dbReference type="InterPro" id="IPR036117">
    <property type="entry name" value="DhaL_dom_sf"/>
</dbReference>
<evidence type="ECO:0000313" key="6">
    <source>
        <dbReference type="Proteomes" id="UP001175353"/>
    </source>
</evidence>
<dbReference type="PANTHER" id="PTHR28629">
    <property type="entry name" value="TRIOKINASE/FMN CYCLASE"/>
    <property type="match status" value="1"/>
</dbReference>
<evidence type="ECO:0000256" key="2">
    <source>
        <dbReference type="ARBA" id="ARBA00022777"/>
    </source>
</evidence>
<proteinExistence type="predicted"/>
<evidence type="ECO:0000256" key="1">
    <source>
        <dbReference type="ARBA" id="ARBA00022679"/>
    </source>
</evidence>
<keyword evidence="2" id="KW-0418">Kinase</keyword>
<dbReference type="InterPro" id="IPR004007">
    <property type="entry name" value="DhaL_dom"/>
</dbReference>
<dbReference type="SMART" id="SM01120">
    <property type="entry name" value="Dak2"/>
    <property type="match status" value="1"/>
</dbReference>
<dbReference type="Pfam" id="PF02734">
    <property type="entry name" value="Dak2"/>
    <property type="match status" value="1"/>
</dbReference>